<reference evidence="2 3" key="1">
    <citation type="submission" date="2024-01" db="EMBL/GenBank/DDBJ databases">
        <title>Hyphobacterium bacterium isolated from marine sediment.</title>
        <authorList>
            <person name="Zhao S."/>
        </authorList>
    </citation>
    <scope>NUCLEOTIDE SEQUENCE [LARGE SCALE GENOMIC DNA]</scope>
    <source>
        <strain evidence="3">HN65</strain>
    </source>
</reference>
<dbReference type="Pfam" id="PF02583">
    <property type="entry name" value="Trns_repr_metal"/>
    <property type="match status" value="1"/>
</dbReference>
<gene>
    <name evidence="2" type="ORF">V0U79_13270</name>
</gene>
<proteinExistence type="inferred from homology"/>
<evidence type="ECO:0000313" key="2">
    <source>
        <dbReference type="EMBL" id="MEE2527331.1"/>
    </source>
</evidence>
<name>A0ABU7LTU9_9PROT</name>
<protein>
    <submittedName>
        <fullName evidence="2">Metal-sensitive transcriptional regulator</fullName>
    </submittedName>
</protein>
<comment type="caution">
    <text evidence="2">The sequence shown here is derived from an EMBL/GenBank/DDBJ whole genome shotgun (WGS) entry which is preliminary data.</text>
</comment>
<accession>A0ABU7LTU9</accession>
<sequence length="103" mass="11068">MEAGMAEACGSHSKHADHTALLGRLSRVEGQVRGVSRMIESDRYCLDILTQISAIKSALTAVEREVLKSHADHCVSNAIAAGDKAEQDQKISELVGLLLKAVR</sequence>
<keyword evidence="3" id="KW-1185">Reference proteome</keyword>
<dbReference type="Gene3D" id="1.20.58.1000">
    <property type="entry name" value="Metal-sensitive repressor, helix protomer"/>
    <property type="match status" value="1"/>
</dbReference>
<organism evidence="2 3">
    <name type="scientific">Hyphobacterium lacteum</name>
    <dbReference type="NCBI Taxonomy" id="3116575"/>
    <lineage>
        <taxon>Bacteria</taxon>
        <taxon>Pseudomonadati</taxon>
        <taxon>Pseudomonadota</taxon>
        <taxon>Alphaproteobacteria</taxon>
        <taxon>Maricaulales</taxon>
        <taxon>Maricaulaceae</taxon>
        <taxon>Hyphobacterium</taxon>
    </lineage>
</organism>
<dbReference type="InterPro" id="IPR003735">
    <property type="entry name" value="Metal_Tscrpt_repr"/>
</dbReference>
<evidence type="ECO:0000313" key="3">
    <source>
        <dbReference type="Proteomes" id="UP001354971"/>
    </source>
</evidence>
<dbReference type="PANTHER" id="PTHR33677">
    <property type="entry name" value="TRANSCRIPTIONAL REPRESSOR FRMR-RELATED"/>
    <property type="match status" value="1"/>
</dbReference>
<dbReference type="CDD" id="cd10148">
    <property type="entry name" value="CsoR-like_DUF156"/>
    <property type="match status" value="1"/>
</dbReference>
<dbReference type="InterPro" id="IPR038390">
    <property type="entry name" value="Metal_Tscrpt_repr_sf"/>
</dbReference>
<dbReference type="EMBL" id="JAZDRP010000011">
    <property type="protein sequence ID" value="MEE2527331.1"/>
    <property type="molecule type" value="Genomic_DNA"/>
</dbReference>
<comment type="similarity">
    <text evidence="1">Belongs to the FrmR/RcnR family.</text>
</comment>
<dbReference type="PANTHER" id="PTHR33677:SF3">
    <property type="entry name" value="COPPER-SENSING TRANSCRIPTIONAL REPRESSOR RICR"/>
    <property type="match status" value="1"/>
</dbReference>
<dbReference type="Proteomes" id="UP001354971">
    <property type="component" value="Unassembled WGS sequence"/>
</dbReference>
<evidence type="ECO:0000256" key="1">
    <source>
        <dbReference type="ARBA" id="ARBA00005260"/>
    </source>
</evidence>